<keyword evidence="2" id="KW-1003">Cell membrane</keyword>
<reference evidence="12 13" key="1">
    <citation type="submission" date="2014-03" db="EMBL/GenBank/DDBJ databases">
        <authorList>
            <person name="Warren W."/>
            <person name="Wilson R.K."/>
        </authorList>
    </citation>
    <scope>NUCLEOTIDE SEQUENCE</scope>
</reference>
<keyword evidence="7 10" id="KW-0472">Membrane</keyword>
<dbReference type="STRING" id="60711.ENSCSAP00000005508"/>
<dbReference type="SMART" id="SM00034">
    <property type="entry name" value="CLECT"/>
    <property type="match status" value="1"/>
</dbReference>
<dbReference type="GO" id="GO:0009897">
    <property type="term" value="C:external side of plasma membrane"/>
    <property type="evidence" value="ECO:0007669"/>
    <property type="project" value="TreeGrafter"/>
</dbReference>
<evidence type="ECO:0000256" key="3">
    <source>
        <dbReference type="ARBA" id="ARBA00022692"/>
    </source>
</evidence>
<evidence type="ECO:0000256" key="9">
    <source>
        <dbReference type="ARBA" id="ARBA00023180"/>
    </source>
</evidence>
<dbReference type="GeneTree" id="ENSGT00940000163789"/>
<evidence type="ECO:0000256" key="7">
    <source>
        <dbReference type="ARBA" id="ARBA00023136"/>
    </source>
</evidence>
<dbReference type="InterPro" id="IPR016187">
    <property type="entry name" value="CTDL_fold"/>
</dbReference>
<dbReference type="Pfam" id="PF00059">
    <property type="entry name" value="Lectin_C"/>
    <property type="match status" value="1"/>
</dbReference>
<evidence type="ECO:0000256" key="2">
    <source>
        <dbReference type="ARBA" id="ARBA00022475"/>
    </source>
</evidence>
<proteinExistence type="predicted"/>
<evidence type="ECO:0000259" key="11">
    <source>
        <dbReference type="PROSITE" id="PS50041"/>
    </source>
</evidence>
<dbReference type="InterPro" id="IPR016186">
    <property type="entry name" value="C-type_lectin-like/link_sf"/>
</dbReference>
<keyword evidence="5" id="KW-0735">Signal-anchor</keyword>
<gene>
    <name evidence="12" type="primary">CLEC2A</name>
</gene>
<keyword evidence="8" id="KW-1015">Disulfide bond</keyword>
<dbReference type="PANTHER" id="PTHR45710:SF40">
    <property type="entry name" value="C-TYPE LECTIN DOMAIN FAMILY 2 MEMBER A"/>
    <property type="match status" value="1"/>
</dbReference>
<dbReference type="InterPro" id="IPR001304">
    <property type="entry name" value="C-type_lectin-like"/>
</dbReference>
<keyword evidence="3 10" id="KW-0812">Transmembrane</keyword>
<dbReference type="GO" id="GO:0042803">
    <property type="term" value="F:protein homodimerization activity"/>
    <property type="evidence" value="ECO:0007669"/>
    <property type="project" value="Ensembl"/>
</dbReference>
<dbReference type="InterPro" id="IPR033992">
    <property type="entry name" value="NKR-like_CTLD"/>
</dbReference>
<keyword evidence="6 10" id="KW-1133">Transmembrane helix</keyword>
<evidence type="ECO:0000256" key="8">
    <source>
        <dbReference type="ARBA" id="ARBA00023157"/>
    </source>
</evidence>
<dbReference type="eggNOG" id="KOG4297">
    <property type="taxonomic scope" value="Eukaryota"/>
</dbReference>
<dbReference type="CDD" id="cd03593">
    <property type="entry name" value="CLECT_NK_receptors_like"/>
    <property type="match status" value="1"/>
</dbReference>
<reference evidence="12" key="2">
    <citation type="submission" date="2025-08" db="UniProtKB">
        <authorList>
            <consortium name="Ensembl"/>
        </authorList>
    </citation>
    <scope>IDENTIFICATION</scope>
</reference>
<feature type="transmembrane region" description="Helical" evidence="10">
    <location>
        <begin position="25"/>
        <end position="48"/>
    </location>
</feature>
<dbReference type="GO" id="GO:0030246">
    <property type="term" value="F:carbohydrate binding"/>
    <property type="evidence" value="ECO:0007669"/>
    <property type="project" value="UniProtKB-KW"/>
</dbReference>
<dbReference type="CTD" id="387836"/>
<dbReference type="EMBL" id="AQIB01151469">
    <property type="status" value="NOT_ANNOTATED_CDS"/>
    <property type="molecule type" value="Genomic_DNA"/>
</dbReference>
<keyword evidence="9" id="KW-0325">Glycoprotein</keyword>
<keyword evidence="13" id="KW-1185">Reference proteome</keyword>
<dbReference type="PROSITE" id="PS50041">
    <property type="entry name" value="C_TYPE_LECTIN_2"/>
    <property type="match status" value="1"/>
</dbReference>
<accession>A0A0D9RA69</accession>
<dbReference type="FunFam" id="3.10.100.10:FF:000062">
    <property type="entry name" value="C-type lectin domain family 2 member D"/>
    <property type="match status" value="1"/>
</dbReference>
<dbReference type="Ensembl" id="ENSCSAT00000007325.1">
    <property type="protein sequence ID" value="ENSCSAP00000005508.1"/>
    <property type="gene ID" value="ENSCSAG00000009255.1"/>
</dbReference>
<dbReference type="InterPro" id="IPR050828">
    <property type="entry name" value="C-type_lectin/matrix_domain"/>
</dbReference>
<organism evidence="12 13">
    <name type="scientific">Chlorocebus sabaeus</name>
    <name type="common">Green monkey</name>
    <name type="synonym">Simia sabaea</name>
    <dbReference type="NCBI Taxonomy" id="60711"/>
    <lineage>
        <taxon>Eukaryota</taxon>
        <taxon>Metazoa</taxon>
        <taxon>Chordata</taxon>
        <taxon>Craniata</taxon>
        <taxon>Vertebrata</taxon>
        <taxon>Euteleostomi</taxon>
        <taxon>Mammalia</taxon>
        <taxon>Eutheria</taxon>
        <taxon>Euarchontoglires</taxon>
        <taxon>Primates</taxon>
        <taxon>Haplorrhini</taxon>
        <taxon>Catarrhini</taxon>
        <taxon>Cercopithecidae</taxon>
        <taxon>Cercopithecinae</taxon>
        <taxon>Chlorocebus</taxon>
    </lineage>
</organism>
<dbReference type="AlphaFoldDB" id="A0A0D9RA69"/>
<evidence type="ECO:0000256" key="5">
    <source>
        <dbReference type="ARBA" id="ARBA00022968"/>
    </source>
</evidence>
<evidence type="ECO:0000256" key="1">
    <source>
        <dbReference type="ARBA" id="ARBA00004401"/>
    </source>
</evidence>
<evidence type="ECO:0000256" key="4">
    <source>
        <dbReference type="ARBA" id="ARBA00022734"/>
    </source>
</evidence>
<name>A0A0D9RA69_CHLSB</name>
<dbReference type="Gene3D" id="3.10.100.10">
    <property type="entry name" value="Mannose-Binding Protein A, subunit A"/>
    <property type="match status" value="1"/>
</dbReference>
<evidence type="ECO:0000256" key="6">
    <source>
        <dbReference type="ARBA" id="ARBA00022989"/>
    </source>
</evidence>
<sequence>MINPELRDGRPDGFKRRTICNFKPNWKICLCVCFVIIIIFAACIIMIVKWPTCGKRVACSGDWLALRDKCFYFSDDTRNWTASKIFCSLQKSELAQIDTQKDMEFLKRYAGTDMHWIGLSRKQGDSWKWTNGTTFNDWFEIIGNGSFAFLSADGVHSSRGFIDIKWICSKPRYSL</sequence>
<evidence type="ECO:0000313" key="12">
    <source>
        <dbReference type="Ensembl" id="ENSCSAP00000005508.1"/>
    </source>
</evidence>
<comment type="subcellular location">
    <subcellularLocation>
        <location evidence="1">Cell membrane</location>
        <topology evidence="1">Single-pass type II membrane protein</topology>
    </subcellularLocation>
</comment>
<feature type="domain" description="C-type lectin" evidence="11">
    <location>
        <begin position="66"/>
        <end position="166"/>
    </location>
</feature>
<evidence type="ECO:0000313" key="13">
    <source>
        <dbReference type="Proteomes" id="UP000029965"/>
    </source>
</evidence>
<dbReference type="Bgee" id="ENSCSAG00000009255">
    <property type="expression patterns" value="Expressed in fibroblast"/>
</dbReference>
<dbReference type="OMA" id="FNDWFEI"/>
<reference evidence="12" key="3">
    <citation type="submission" date="2025-09" db="UniProtKB">
        <authorList>
            <consortium name="Ensembl"/>
        </authorList>
    </citation>
    <scope>IDENTIFICATION</scope>
</reference>
<dbReference type="SUPFAM" id="SSF56436">
    <property type="entry name" value="C-type lectin-like"/>
    <property type="match status" value="1"/>
</dbReference>
<protein>
    <submittedName>
        <fullName evidence="12">C-type lectin domain family 2 member A</fullName>
    </submittedName>
</protein>
<evidence type="ECO:0000256" key="10">
    <source>
        <dbReference type="SAM" id="Phobius"/>
    </source>
</evidence>
<dbReference type="PANTHER" id="PTHR45710">
    <property type="entry name" value="C-TYPE LECTIN DOMAIN-CONTAINING PROTEIN 180"/>
    <property type="match status" value="1"/>
</dbReference>
<keyword evidence="4" id="KW-0430">Lectin</keyword>
<dbReference type="Proteomes" id="UP000029965">
    <property type="component" value="Chromosome 11"/>
</dbReference>